<dbReference type="PANTHER" id="PTHR45987">
    <property type="entry name" value="39S RIBOSOMAL PROTEIN L12"/>
    <property type="match status" value="1"/>
</dbReference>
<dbReference type="PaxDb" id="4577-GRMZM5G826801_P01"/>
<dbReference type="GO" id="GO:0006139">
    <property type="term" value="P:nucleobase-containing compound metabolic process"/>
    <property type="evidence" value="ECO:0007669"/>
    <property type="project" value="InterPro"/>
</dbReference>
<dbReference type="InterPro" id="IPR000206">
    <property type="entry name" value="Ribosomal_bL12"/>
</dbReference>
<dbReference type="ExpressionAtlas" id="A0A1D6G0W4">
    <property type="expression patterns" value="baseline and differential"/>
</dbReference>
<dbReference type="InterPro" id="IPR012337">
    <property type="entry name" value="RNaseH-like_sf"/>
</dbReference>
<keyword evidence="2" id="KW-0689">Ribosomal protein</keyword>
<dbReference type="InterPro" id="IPR036235">
    <property type="entry name" value="Ribosomal_bL12_oligo_N_sf"/>
</dbReference>
<evidence type="ECO:0000313" key="5">
    <source>
        <dbReference type="EMBL" id="AQK97097.1"/>
    </source>
</evidence>
<gene>
    <name evidence="5" type="ORF">ZEAMMB73_Zm00001d011513</name>
</gene>
<keyword evidence="5" id="KW-0808">Transferase</keyword>
<dbReference type="STRING" id="4577.A0A1D6G0W4"/>
<dbReference type="CDD" id="cd06141">
    <property type="entry name" value="WRN_exo"/>
    <property type="match status" value="1"/>
</dbReference>
<dbReference type="GO" id="GO:0005840">
    <property type="term" value="C:ribosome"/>
    <property type="evidence" value="ECO:0007669"/>
    <property type="project" value="UniProtKB-KW"/>
</dbReference>
<dbReference type="Pfam" id="PF00542">
    <property type="entry name" value="Ribosomal_L12"/>
    <property type="match status" value="1"/>
</dbReference>
<dbReference type="CDD" id="cd00387">
    <property type="entry name" value="Ribosomal_L7_L12"/>
    <property type="match status" value="1"/>
</dbReference>
<keyword evidence="3" id="KW-0687">Ribonucleoprotein</keyword>
<dbReference type="Pfam" id="PF01612">
    <property type="entry name" value="DNA_pol_A_exo1"/>
    <property type="match status" value="1"/>
</dbReference>
<organism evidence="5">
    <name type="scientific">Zea mays</name>
    <name type="common">Maize</name>
    <dbReference type="NCBI Taxonomy" id="4577"/>
    <lineage>
        <taxon>Eukaryota</taxon>
        <taxon>Viridiplantae</taxon>
        <taxon>Streptophyta</taxon>
        <taxon>Embryophyta</taxon>
        <taxon>Tracheophyta</taxon>
        <taxon>Spermatophyta</taxon>
        <taxon>Magnoliopsida</taxon>
        <taxon>Liliopsida</taxon>
        <taxon>Poales</taxon>
        <taxon>Poaceae</taxon>
        <taxon>PACMAD clade</taxon>
        <taxon>Panicoideae</taxon>
        <taxon>Andropogonodae</taxon>
        <taxon>Andropogoneae</taxon>
        <taxon>Tripsacinae</taxon>
        <taxon>Zea</taxon>
    </lineage>
</organism>
<evidence type="ECO:0000256" key="4">
    <source>
        <dbReference type="SAM" id="MobiDB-lite"/>
    </source>
</evidence>
<dbReference type="Gene3D" id="3.30.420.10">
    <property type="entry name" value="Ribonuclease H-like superfamily/Ribonuclease H"/>
    <property type="match status" value="1"/>
</dbReference>
<sequence length="436" mass="47100">MASTTLSSAFSLLSRPSTSPCPAVSLPRSSFPVPDSRRRRRAVTVASTATESPKVLELGDTIAGLTLEEARNLVDHLQERLGVTAAAFAPAAVVAAPGAGGGAAAEEEAPVEKTEFDVVIEEVPSSARIATIKVVRVLTSLALKEAKDLIEGLPKKLKEAVSKDEAEDAKKQLEEVGAKCECDMLKTASWLSTRQGDQGTTTTARASRPCPLLPAGAGAMTFAYDTDVVMDDGTIIKTTVTNSGDATKLFLREVRQTRKPLIVGLDTEWRVIRRQGRRPRNRMAVLQLCVGHRCLVFQIVAADYVPAALKAFLASPQHRFVGVVVDVDVERLRCDCNIVVNNTVDLRYAAADVLGRPHLRTAGLKILAREVMGVEIEKPKHLTCSEWDRPLSQAQVRYAAIDAFVSYEVGRLVLTREHAQDAAFTGAMTILPSQLP</sequence>
<dbReference type="SUPFAM" id="SSF54736">
    <property type="entry name" value="ClpS-like"/>
    <property type="match status" value="1"/>
</dbReference>
<dbReference type="EMBL" id="CM000784">
    <property type="protein sequence ID" value="AQK97097.1"/>
    <property type="molecule type" value="Genomic_DNA"/>
</dbReference>
<dbReference type="SUPFAM" id="SSF53098">
    <property type="entry name" value="Ribonuclease H-like"/>
    <property type="match status" value="1"/>
</dbReference>
<dbReference type="SMART" id="SM00474">
    <property type="entry name" value="35EXOc"/>
    <property type="match status" value="1"/>
</dbReference>
<protein>
    <submittedName>
        <fullName evidence="5">Polynucleotidyl transferase ribonuclease H-like superfamily protein</fullName>
    </submittedName>
</protein>
<dbReference type="GO" id="GO:0006412">
    <property type="term" value="P:translation"/>
    <property type="evidence" value="ECO:0007669"/>
    <property type="project" value="InterPro"/>
</dbReference>
<dbReference type="InterPro" id="IPR014719">
    <property type="entry name" value="Ribosomal_bL12_C/ClpS-like"/>
</dbReference>
<dbReference type="GO" id="GO:0016740">
    <property type="term" value="F:transferase activity"/>
    <property type="evidence" value="ECO:0007669"/>
    <property type="project" value="UniProtKB-KW"/>
</dbReference>
<dbReference type="FunFam" id="3.30.420.10:FF:000054">
    <property type="entry name" value="Werner Syndrome-like exonuclease"/>
    <property type="match status" value="1"/>
</dbReference>
<dbReference type="FunFam" id="3.30.1390.10:FF:000001">
    <property type="entry name" value="50S ribosomal protein L7/L12"/>
    <property type="match status" value="1"/>
</dbReference>
<dbReference type="InterPro" id="IPR013823">
    <property type="entry name" value="Ribosomal_bL12_C"/>
</dbReference>
<dbReference type="Pfam" id="PF16320">
    <property type="entry name" value="Ribosomal_L12_N"/>
    <property type="match status" value="1"/>
</dbReference>
<feature type="compositionally biased region" description="Low complexity" evidence="4">
    <location>
        <begin position="1"/>
        <end position="14"/>
    </location>
</feature>
<dbReference type="GO" id="GO:0003676">
    <property type="term" value="F:nucleic acid binding"/>
    <property type="evidence" value="ECO:0007669"/>
    <property type="project" value="InterPro"/>
</dbReference>
<evidence type="ECO:0000256" key="2">
    <source>
        <dbReference type="ARBA" id="ARBA00022980"/>
    </source>
</evidence>
<dbReference type="Gene3D" id="3.30.1390.10">
    <property type="match status" value="1"/>
</dbReference>
<feature type="region of interest" description="Disordered" evidence="4">
    <location>
        <begin position="1"/>
        <end position="39"/>
    </location>
</feature>
<dbReference type="InterPro" id="IPR036397">
    <property type="entry name" value="RNaseH_sf"/>
</dbReference>
<comment type="similarity">
    <text evidence="1">Belongs to the bacterial ribosomal protein bL12 family.</text>
</comment>
<dbReference type="NCBIfam" id="TIGR00855">
    <property type="entry name" value="L12"/>
    <property type="match status" value="1"/>
</dbReference>
<proteinExistence type="inferred from homology"/>
<dbReference type="GO" id="GO:1990904">
    <property type="term" value="C:ribonucleoprotein complex"/>
    <property type="evidence" value="ECO:0007669"/>
    <property type="project" value="UniProtKB-KW"/>
</dbReference>
<accession>A0A1D6G0W4</accession>
<dbReference type="GO" id="GO:0003735">
    <property type="term" value="F:structural constituent of ribosome"/>
    <property type="evidence" value="ECO:0007669"/>
    <property type="project" value="InterPro"/>
</dbReference>
<dbReference type="HAMAP" id="MF_00368">
    <property type="entry name" value="Ribosomal_bL12"/>
    <property type="match status" value="1"/>
</dbReference>
<name>A0A1D6G0W4_MAIZE</name>
<dbReference type="InParanoid" id="A0A1D6G0W4"/>
<dbReference type="PANTHER" id="PTHR45987:SF25">
    <property type="entry name" value="LARGE RIBOSOMAL SUBUNIT PROTEIN BL12C"/>
    <property type="match status" value="1"/>
</dbReference>
<dbReference type="InterPro" id="IPR008932">
    <property type="entry name" value="Ribosomal_bL12_oligo"/>
</dbReference>
<dbReference type="GO" id="GO:0008408">
    <property type="term" value="F:3'-5' exonuclease activity"/>
    <property type="evidence" value="ECO:0007669"/>
    <property type="project" value="InterPro"/>
</dbReference>
<dbReference type="SMR" id="A0A1D6G0W4"/>
<dbReference type="SUPFAM" id="SSF48300">
    <property type="entry name" value="Ribosomal protein L7/12, oligomerisation (N-terminal) domain"/>
    <property type="match status" value="1"/>
</dbReference>
<reference evidence="5" key="1">
    <citation type="submission" date="2015-12" db="EMBL/GenBank/DDBJ databases">
        <title>Update maize B73 reference genome by single molecule sequencing technologies.</title>
        <authorList>
            <consortium name="Maize Genome Sequencing Project"/>
            <person name="Ware D."/>
        </authorList>
    </citation>
    <scope>NUCLEOTIDE SEQUENCE</scope>
    <source>
        <tissue evidence="5">Seedling</tissue>
    </source>
</reference>
<dbReference type="Gene3D" id="1.20.5.710">
    <property type="entry name" value="Single helix bin"/>
    <property type="match status" value="1"/>
</dbReference>
<dbReference type="AlphaFoldDB" id="A0A1D6G0W4"/>
<dbReference type="eggNOG" id="KOG1715">
    <property type="taxonomic scope" value="Eukaryota"/>
</dbReference>
<evidence type="ECO:0000256" key="3">
    <source>
        <dbReference type="ARBA" id="ARBA00023274"/>
    </source>
</evidence>
<evidence type="ECO:0000256" key="1">
    <source>
        <dbReference type="ARBA" id="ARBA00007197"/>
    </source>
</evidence>
<dbReference type="InterPro" id="IPR002562">
    <property type="entry name" value="3'-5'_exonuclease_dom"/>
</dbReference>